<dbReference type="PANTHER" id="PTHR45847:SF10">
    <property type="entry name" value="FATTY ACID AMIDE HYDROLASE 1"/>
    <property type="match status" value="1"/>
</dbReference>
<evidence type="ECO:0000313" key="2">
    <source>
        <dbReference type="EMBL" id="VDM80065.1"/>
    </source>
</evidence>
<feature type="domain" description="Amidase" evidence="1">
    <location>
        <begin position="51"/>
        <end position="168"/>
    </location>
</feature>
<proteinExistence type="predicted"/>
<keyword evidence="3" id="KW-1185">Reference proteome</keyword>
<dbReference type="Pfam" id="PF01425">
    <property type="entry name" value="Amidase"/>
    <property type="match status" value="1"/>
</dbReference>
<evidence type="ECO:0000313" key="3">
    <source>
        <dbReference type="Proteomes" id="UP000270094"/>
    </source>
</evidence>
<protein>
    <recommendedName>
        <fullName evidence="1">Amidase domain-containing protein</fullName>
    </recommendedName>
</protein>
<dbReference type="InterPro" id="IPR036928">
    <property type="entry name" value="AS_sf"/>
</dbReference>
<dbReference type="GO" id="GO:0009062">
    <property type="term" value="P:fatty acid catabolic process"/>
    <property type="evidence" value="ECO:0007669"/>
    <property type="project" value="TreeGrafter"/>
</dbReference>
<evidence type="ECO:0000259" key="1">
    <source>
        <dbReference type="Pfam" id="PF01425"/>
    </source>
</evidence>
<dbReference type="OrthoDB" id="6428749at2759"/>
<dbReference type="PANTHER" id="PTHR45847">
    <property type="entry name" value="FATTY ACID AMIDE HYDROLASE"/>
    <property type="match status" value="1"/>
</dbReference>
<dbReference type="EMBL" id="UYYB01107258">
    <property type="protein sequence ID" value="VDM80065.1"/>
    <property type="molecule type" value="Genomic_DNA"/>
</dbReference>
<organism evidence="2 3">
    <name type="scientific">Strongylus vulgaris</name>
    <name type="common">Blood worm</name>
    <dbReference type="NCBI Taxonomy" id="40348"/>
    <lineage>
        <taxon>Eukaryota</taxon>
        <taxon>Metazoa</taxon>
        <taxon>Ecdysozoa</taxon>
        <taxon>Nematoda</taxon>
        <taxon>Chromadorea</taxon>
        <taxon>Rhabditida</taxon>
        <taxon>Rhabditina</taxon>
        <taxon>Rhabditomorpha</taxon>
        <taxon>Strongyloidea</taxon>
        <taxon>Strongylidae</taxon>
        <taxon>Strongylus</taxon>
    </lineage>
</organism>
<sequence length="181" mass="20505">MFAYPLEYIAPRIANMIRAMTLKTSGKISQNEKALENLGIALKVELCFLELRETYAEIERYRGVFVEQMMEDDLDALLCPPQVLITPKHDVPAKLFSAASYTAMFNLLDFGAGVVNVTKVNEEDEEKLRDYPETDIWYRKAKEACKGALGFPVNVQVAAPPYREEIVLRLLRDIEIAVTGK</sequence>
<dbReference type="Gene3D" id="3.90.1300.10">
    <property type="entry name" value="Amidase signature (AS) domain"/>
    <property type="match status" value="1"/>
</dbReference>
<dbReference type="Proteomes" id="UP000270094">
    <property type="component" value="Unassembled WGS sequence"/>
</dbReference>
<reference evidence="2 3" key="1">
    <citation type="submission" date="2018-11" db="EMBL/GenBank/DDBJ databases">
        <authorList>
            <consortium name="Pathogen Informatics"/>
        </authorList>
    </citation>
    <scope>NUCLEOTIDE SEQUENCE [LARGE SCALE GENOMIC DNA]</scope>
</reference>
<dbReference type="GO" id="GO:0017064">
    <property type="term" value="F:fatty acid amide hydrolase activity"/>
    <property type="evidence" value="ECO:0007669"/>
    <property type="project" value="TreeGrafter"/>
</dbReference>
<accession>A0A3P7LBE8</accession>
<dbReference type="GO" id="GO:0004040">
    <property type="term" value="F:amidase activity"/>
    <property type="evidence" value="ECO:0007669"/>
    <property type="project" value="TreeGrafter"/>
</dbReference>
<name>A0A3P7LBE8_STRVU</name>
<dbReference type="SUPFAM" id="SSF75304">
    <property type="entry name" value="Amidase signature (AS) enzymes"/>
    <property type="match status" value="1"/>
</dbReference>
<dbReference type="InterPro" id="IPR023631">
    <property type="entry name" value="Amidase_dom"/>
</dbReference>
<dbReference type="InterPro" id="IPR052096">
    <property type="entry name" value="Endocannabinoid_amidase"/>
</dbReference>
<gene>
    <name evidence="2" type="ORF">SVUK_LOCUS15063</name>
</gene>
<dbReference type="AlphaFoldDB" id="A0A3P7LBE8"/>